<dbReference type="Pfam" id="PF00486">
    <property type="entry name" value="Trans_reg_C"/>
    <property type="match status" value="1"/>
</dbReference>
<comment type="caution">
    <text evidence="4">The sequence shown here is derived from an EMBL/GenBank/DDBJ whole genome shotgun (WGS) entry which is preliminary data.</text>
</comment>
<dbReference type="Gene3D" id="3.40.50.300">
    <property type="entry name" value="P-loop containing nucleotide triphosphate hydrolases"/>
    <property type="match status" value="1"/>
</dbReference>
<evidence type="ECO:0000313" key="5">
    <source>
        <dbReference type="Proteomes" id="UP001595530"/>
    </source>
</evidence>
<evidence type="ECO:0000313" key="4">
    <source>
        <dbReference type="EMBL" id="MFC3106674.1"/>
    </source>
</evidence>
<keyword evidence="4" id="KW-0067">ATP-binding</keyword>
<proteinExistence type="predicted"/>
<dbReference type="SUPFAM" id="SSF52540">
    <property type="entry name" value="P-loop containing nucleoside triphosphate hydrolases"/>
    <property type="match status" value="1"/>
</dbReference>
<dbReference type="InterPro" id="IPR001867">
    <property type="entry name" value="OmpR/PhoB-type_DNA-bd"/>
</dbReference>
<dbReference type="PANTHER" id="PTHR47691">
    <property type="entry name" value="REGULATOR-RELATED"/>
    <property type="match status" value="1"/>
</dbReference>
<dbReference type="SUPFAM" id="SSF46894">
    <property type="entry name" value="C-terminal effector domain of the bipartite response regulators"/>
    <property type="match status" value="1"/>
</dbReference>
<dbReference type="PROSITE" id="PS51755">
    <property type="entry name" value="OMPR_PHOB"/>
    <property type="match status" value="1"/>
</dbReference>
<dbReference type="InterPro" id="IPR058852">
    <property type="entry name" value="HTH_77"/>
</dbReference>
<accession>A0ABV7EVA3</accession>
<dbReference type="EMBL" id="JBHRTP010000004">
    <property type="protein sequence ID" value="MFC3106674.1"/>
    <property type="molecule type" value="Genomic_DNA"/>
</dbReference>
<dbReference type="CDD" id="cd00383">
    <property type="entry name" value="trans_reg_C"/>
    <property type="match status" value="1"/>
</dbReference>
<dbReference type="Gene3D" id="1.10.10.10">
    <property type="entry name" value="Winged helix-like DNA-binding domain superfamily/Winged helix DNA-binding domain"/>
    <property type="match status" value="1"/>
</dbReference>
<dbReference type="PRINTS" id="PR00364">
    <property type="entry name" value="DISEASERSIST"/>
</dbReference>
<dbReference type="RefSeq" id="WP_390330650.1">
    <property type="nucleotide sequence ID" value="NZ_JBHRTP010000004.1"/>
</dbReference>
<evidence type="ECO:0000259" key="3">
    <source>
        <dbReference type="PROSITE" id="PS51755"/>
    </source>
</evidence>
<dbReference type="Proteomes" id="UP001595530">
    <property type="component" value="Unassembled WGS sequence"/>
</dbReference>
<reference evidence="5" key="1">
    <citation type="journal article" date="2019" name="Int. J. Syst. Evol. Microbiol.">
        <title>The Global Catalogue of Microorganisms (GCM) 10K type strain sequencing project: providing services to taxonomists for standard genome sequencing and annotation.</title>
        <authorList>
            <consortium name="The Broad Institute Genomics Platform"/>
            <consortium name="The Broad Institute Genome Sequencing Center for Infectious Disease"/>
            <person name="Wu L."/>
            <person name="Ma J."/>
        </authorList>
    </citation>
    <scope>NUCLEOTIDE SEQUENCE [LARGE SCALE GENOMIC DNA]</scope>
    <source>
        <strain evidence="5">KCTC 42986</strain>
    </source>
</reference>
<dbReference type="SMART" id="SM00862">
    <property type="entry name" value="Trans_reg_C"/>
    <property type="match status" value="1"/>
</dbReference>
<keyword evidence="1 2" id="KW-0238">DNA-binding</keyword>
<dbReference type="Pfam" id="PF25872">
    <property type="entry name" value="HTH_77"/>
    <property type="match status" value="1"/>
</dbReference>
<evidence type="ECO:0000256" key="2">
    <source>
        <dbReference type="PROSITE-ProRule" id="PRU01091"/>
    </source>
</evidence>
<protein>
    <submittedName>
        <fullName evidence="4">ATP-binding protein</fullName>
    </submittedName>
</protein>
<dbReference type="InterPro" id="IPR016032">
    <property type="entry name" value="Sig_transdc_resp-reg_C-effctor"/>
</dbReference>
<dbReference type="InterPro" id="IPR002182">
    <property type="entry name" value="NB-ARC"/>
</dbReference>
<organism evidence="4 5">
    <name type="scientific">Undibacterium arcticum</name>
    <dbReference type="NCBI Taxonomy" id="1762892"/>
    <lineage>
        <taxon>Bacteria</taxon>
        <taxon>Pseudomonadati</taxon>
        <taxon>Pseudomonadota</taxon>
        <taxon>Betaproteobacteria</taxon>
        <taxon>Burkholderiales</taxon>
        <taxon>Oxalobacteraceae</taxon>
        <taxon>Undibacterium</taxon>
    </lineage>
</organism>
<dbReference type="GO" id="GO:0005524">
    <property type="term" value="F:ATP binding"/>
    <property type="evidence" value="ECO:0007669"/>
    <property type="project" value="UniProtKB-KW"/>
</dbReference>
<sequence length="802" mass="87447">MSPACHPVDDAIAFGPFHLFPEQQLLLEAGKPVRLGSRALEILVALVERPGEIVSKMELVARVWPNTIVVEGNLKVHIAALRKALGDGRDGNQYLVNVPGRGYKFVAPVVHPKRPAPLLPMLGAYPHTCHIPSPLTRILGRKDIVETIINKLSESRIVTIVGPGGIGKTTVALAVAAKLVASKKDGGGFVDLAPFADHLLVPSALATMLGVAVRSDNPIPSLIAFLAGKQMLIVLDSCEHVIAAVAVMASELLEGIAGLHILATSREPLRVAGESVQRLPPLKTPASSDGLTAAEALTFPSIQLFVERTSERIGAFRLTDMDAPLIADICRKLDGNPLAIELAAARVDAFGIRGVATQLNDRFRLLTSGWRNAPPRHQTLMVTLDWSYDFLPEIERVILRRLGIFVGYFDLEAASKVAASGAVTLWDILSGVANLVDKSLVSADVGSTVARYRLLDTTAAYARKQLVDHGEFEQLARSHVEYYLGLLERADALATLQRDEDWSIAYGDHIDNVRAALDWAFSLSGDPVIGVSLTIAAVSLWLQFSLMSECRRRVNLALESMKCGPNGGRRQEMQLLNALGVALYSVGPSPESRTVWTKVLEIAEELGDIDYQLRALWGLWFVCVTGSNHRSGLSLAKQFSILAAKTTDPLALFIGERLIGTSLYFLGEQRGARRHFNLMLSHPISASTRAQIVRFQFDQSVAGRAFLSRILWLQGFPDQAMHEAEGSAADAQALRHSLSLCYALGQAACPIALLAGDMTAAQRNVSMLLEHSVRHELPLWQMFQWNGEVQEWRSQLRIAPAW</sequence>
<name>A0ABV7EVA3_9BURK</name>
<dbReference type="InterPro" id="IPR027417">
    <property type="entry name" value="P-loop_NTPase"/>
</dbReference>
<feature type="DNA-binding region" description="OmpR/PhoB-type" evidence="2">
    <location>
        <begin position="9"/>
        <end position="107"/>
    </location>
</feature>
<dbReference type="Pfam" id="PF00931">
    <property type="entry name" value="NB-ARC"/>
    <property type="match status" value="1"/>
</dbReference>
<gene>
    <name evidence="4" type="ORF">ACFOFO_01640</name>
</gene>
<keyword evidence="5" id="KW-1185">Reference proteome</keyword>
<evidence type="ECO:0000256" key="1">
    <source>
        <dbReference type="ARBA" id="ARBA00023125"/>
    </source>
</evidence>
<dbReference type="InterPro" id="IPR036388">
    <property type="entry name" value="WH-like_DNA-bd_sf"/>
</dbReference>
<feature type="domain" description="OmpR/PhoB-type" evidence="3">
    <location>
        <begin position="9"/>
        <end position="107"/>
    </location>
</feature>
<keyword evidence="4" id="KW-0547">Nucleotide-binding</keyword>
<dbReference type="PANTHER" id="PTHR47691:SF3">
    <property type="entry name" value="HTH-TYPE TRANSCRIPTIONAL REGULATOR RV0890C-RELATED"/>
    <property type="match status" value="1"/>
</dbReference>